<dbReference type="PANTHER" id="PTHR47990">
    <property type="entry name" value="2-OXOGLUTARATE (2OG) AND FE(II)-DEPENDENT OXYGENASE SUPERFAMILY PROTEIN-RELATED"/>
    <property type="match status" value="1"/>
</dbReference>
<dbReference type="GO" id="GO:0051213">
    <property type="term" value="F:dioxygenase activity"/>
    <property type="evidence" value="ECO:0007669"/>
    <property type="project" value="UniProtKB-KW"/>
</dbReference>
<dbReference type="Gene3D" id="2.60.120.330">
    <property type="entry name" value="B-lactam Antibiotic, Isopenicillin N Synthase, Chain"/>
    <property type="match status" value="1"/>
</dbReference>
<dbReference type="OrthoDB" id="288590at2759"/>
<dbReference type="InterPro" id="IPR005123">
    <property type="entry name" value="Oxoglu/Fe-dep_dioxygenase_dom"/>
</dbReference>
<dbReference type="Pfam" id="PF14226">
    <property type="entry name" value="DIOX_N"/>
    <property type="match status" value="1"/>
</dbReference>
<evidence type="ECO:0000256" key="3">
    <source>
        <dbReference type="SAM" id="Coils"/>
    </source>
</evidence>
<evidence type="ECO:0000256" key="1">
    <source>
        <dbReference type="ARBA" id="ARBA00008056"/>
    </source>
</evidence>
<dbReference type="EMBL" id="MNUE01000026">
    <property type="protein sequence ID" value="OJD34003.1"/>
    <property type="molecule type" value="Genomic_DNA"/>
</dbReference>
<dbReference type="AlphaFoldDB" id="A0A1J9RN69"/>
<dbReference type="GO" id="GO:0046872">
    <property type="term" value="F:metal ion binding"/>
    <property type="evidence" value="ECO:0007669"/>
    <property type="project" value="UniProtKB-KW"/>
</dbReference>
<comment type="caution">
    <text evidence="5">The sequence shown here is derived from an EMBL/GenBank/DDBJ whole genome shotgun (WGS) entry which is preliminary data.</text>
</comment>
<proteinExistence type="inferred from homology"/>
<dbReference type="SUPFAM" id="SSF51197">
    <property type="entry name" value="Clavaminate synthase-like"/>
    <property type="match status" value="1"/>
</dbReference>
<sequence>MGKTRYTARTIPRISLRDFASRIDDITAQLVHAASTDGFFALTDTGIAVAEIESMFRRSEAFFALPAAQKATVPWSPRNVGWERNAQVRPSTGTADLKESYQLQFGANMRDPDAWIADDILPGFQADARRFMDRSQHVSEMLMLCFARGLGFPDDYFVRAHDVARPEAQSVLRLIYYPEQDRDAPAREGYYRAGWFDAPPTPCCVVAADGHRTRKGPHADWDLLTLLYQRPGQSGLEICPGRESVTEFAMGDEWTKVEFAPGDIVCNIGDLLMSWSDDRFKSTFHRVKAPEDKEKDYWGPRYSMAFFNQPCWDCKIQGPDKKYPMVTGEEFNRNAMQRNFAALKAKVEAMEKEKAASDAEPTASASISVGA</sequence>
<evidence type="ECO:0000313" key="5">
    <source>
        <dbReference type="EMBL" id="OJD34003.1"/>
    </source>
</evidence>
<keyword evidence="2" id="KW-0408">Iron</keyword>
<keyword evidence="2" id="KW-0479">Metal-binding</keyword>
<protein>
    <submittedName>
        <fullName evidence="5">Leucoanthocyanidin dioxygenase</fullName>
    </submittedName>
</protein>
<keyword evidence="2" id="KW-0560">Oxidoreductase</keyword>
<dbReference type="STRING" id="236234.A0A1J9RN69"/>
<dbReference type="Pfam" id="PF03171">
    <property type="entry name" value="2OG-FeII_Oxy"/>
    <property type="match status" value="1"/>
</dbReference>
<evidence type="ECO:0000256" key="2">
    <source>
        <dbReference type="RuleBase" id="RU003682"/>
    </source>
</evidence>
<dbReference type="InterPro" id="IPR050231">
    <property type="entry name" value="Iron_ascorbate_oxido_reductase"/>
</dbReference>
<feature type="coiled-coil region" evidence="3">
    <location>
        <begin position="333"/>
        <end position="360"/>
    </location>
</feature>
<name>A0A1J9RN69_9PEZI</name>
<keyword evidence="3" id="KW-0175">Coiled coil</keyword>
<keyword evidence="6" id="KW-1185">Reference proteome</keyword>
<dbReference type="Proteomes" id="UP000183809">
    <property type="component" value="Unassembled WGS sequence"/>
</dbReference>
<dbReference type="RefSeq" id="XP_020130263.1">
    <property type="nucleotide sequence ID" value="XM_020273432.1"/>
</dbReference>
<evidence type="ECO:0000313" key="6">
    <source>
        <dbReference type="Proteomes" id="UP000183809"/>
    </source>
</evidence>
<feature type="domain" description="Fe2OG dioxygenase" evidence="4">
    <location>
        <begin position="167"/>
        <end position="310"/>
    </location>
</feature>
<dbReference type="InterPro" id="IPR044861">
    <property type="entry name" value="IPNS-like_FE2OG_OXY"/>
</dbReference>
<gene>
    <name evidence="5" type="ORF">BKCO1_2600034</name>
</gene>
<dbReference type="GO" id="GO:0044283">
    <property type="term" value="P:small molecule biosynthetic process"/>
    <property type="evidence" value="ECO:0007669"/>
    <property type="project" value="UniProtKB-ARBA"/>
</dbReference>
<dbReference type="InterPro" id="IPR027443">
    <property type="entry name" value="IPNS-like_sf"/>
</dbReference>
<dbReference type="GeneID" id="31013693"/>
<dbReference type="InterPro" id="IPR026992">
    <property type="entry name" value="DIOX_N"/>
</dbReference>
<comment type="similarity">
    <text evidence="1 2">Belongs to the iron/ascorbate-dependent oxidoreductase family.</text>
</comment>
<organism evidence="5 6">
    <name type="scientific">Diplodia corticola</name>
    <dbReference type="NCBI Taxonomy" id="236234"/>
    <lineage>
        <taxon>Eukaryota</taxon>
        <taxon>Fungi</taxon>
        <taxon>Dikarya</taxon>
        <taxon>Ascomycota</taxon>
        <taxon>Pezizomycotina</taxon>
        <taxon>Dothideomycetes</taxon>
        <taxon>Dothideomycetes incertae sedis</taxon>
        <taxon>Botryosphaeriales</taxon>
        <taxon>Botryosphaeriaceae</taxon>
        <taxon>Diplodia</taxon>
    </lineage>
</organism>
<keyword evidence="5" id="KW-0223">Dioxygenase</keyword>
<dbReference type="PROSITE" id="PS51471">
    <property type="entry name" value="FE2OG_OXY"/>
    <property type="match status" value="1"/>
</dbReference>
<reference evidence="5 6" key="1">
    <citation type="submission" date="2016-10" db="EMBL/GenBank/DDBJ databases">
        <title>Proteomics and genomics reveal pathogen-plant mechanisms compatible with a hemibiotrophic lifestyle of Diplodia corticola.</title>
        <authorList>
            <person name="Fernandes I."/>
            <person name="De Jonge R."/>
            <person name="Van De Peer Y."/>
            <person name="Devreese B."/>
            <person name="Alves A."/>
            <person name="Esteves A.C."/>
        </authorList>
    </citation>
    <scope>NUCLEOTIDE SEQUENCE [LARGE SCALE GENOMIC DNA]</scope>
    <source>
        <strain evidence="5 6">CBS 112549</strain>
    </source>
</reference>
<accession>A0A1J9RN69</accession>
<evidence type="ECO:0000259" key="4">
    <source>
        <dbReference type="PROSITE" id="PS51471"/>
    </source>
</evidence>